<proteinExistence type="predicted"/>
<feature type="compositionally biased region" description="Basic residues" evidence="1">
    <location>
        <begin position="86"/>
        <end position="96"/>
    </location>
</feature>
<dbReference type="Proteomes" id="UP000203221">
    <property type="component" value="Segment"/>
</dbReference>
<evidence type="ECO:0000313" key="3">
    <source>
        <dbReference type="Proteomes" id="UP000203221"/>
    </source>
</evidence>
<dbReference type="OrthoDB" id="14881at10239"/>
<feature type="region of interest" description="Disordered" evidence="1">
    <location>
        <begin position="86"/>
        <end position="108"/>
    </location>
</feature>
<evidence type="ECO:0000313" key="2">
    <source>
        <dbReference type="EMBL" id="AAK85596.1"/>
    </source>
</evidence>
<reference evidence="2 3" key="1">
    <citation type="journal article" date="2002" name="J. Gen. Virol.">
        <title>Whole genome analysis of the Epiphyas postvittana nucleopolyhedrovirus.</title>
        <authorList>
            <person name="Hyink O."/>
            <person name="Dellow R.A."/>
            <person name="Olsen M.J."/>
            <person name="Caradoc-Davies K.M.B."/>
            <person name="Drake K."/>
            <person name="Herniou E.A."/>
            <person name="Cory J.S."/>
            <person name="O'Reilly D.R."/>
            <person name="Ward V.K."/>
        </authorList>
    </citation>
    <scope>NUCLEOTIDE SEQUENCE [LARGE SCALE GENOMIC DNA]</scope>
</reference>
<dbReference type="KEGG" id="vg:921806"/>
<accession>Q91GL8</accession>
<gene>
    <name evidence="2" type="primary">lef-6</name>
</gene>
<name>Q91GL8_NPVEP</name>
<keyword evidence="3" id="KW-1185">Reference proteome</keyword>
<organismHost>
    <name type="scientific">Lepidoptera</name>
    <name type="common">moths &amp; butterflies</name>
    <dbReference type="NCBI Taxonomy" id="7088"/>
</organismHost>
<dbReference type="EMBL" id="AY043265">
    <property type="protein sequence ID" value="AAK85596.1"/>
    <property type="molecule type" value="Genomic_DNA"/>
</dbReference>
<dbReference type="GeneID" id="921806"/>
<dbReference type="RefSeq" id="NP_203201.1">
    <property type="nucleotide sequence ID" value="NC_003083.1"/>
</dbReference>
<organism evidence="2 3">
    <name type="scientific">Epiphyas postvittana nucleopolyhedrovirus</name>
    <name type="common">EppoMNPV</name>
    <dbReference type="NCBI Taxonomy" id="70600"/>
    <lineage>
        <taxon>Viruses</taxon>
        <taxon>Viruses incertae sedis</taxon>
        <taxon>Naldaviricetes</taxon>
        <taxon>Lefavirales</taxon>
        <taxon>Baculoviridae</taxon>
        <taxon>Alphabaculovirus</taxon>
        <taxon>Alphabaculovirus eppostvittanae</taxon>
    </lineage>
</organism>
<protein>
    <submittedName>
        <fullName evidence="2">LEF-6</fullName>
    </submittedName>
</protein>
<evidence type="ECO:0000256" key="1">
    <source>
        <dbReference type="SAM" id="MobiDB-lite"/>
    </source>
</evidence>
<sequence>MDLYYNGHTYNKRYTRHFVALMCADVFPHCDTVMGIDWRRSSRRRLRVHSRRVYDRLLHCSDRYFWPNGERFVCWPSRLPTHRRRMSHSPIRRRRVSYSPPNTPCVADADIESYAKSHGYDREEGEIDSVHDDN</sequence>